<dbReference type="AlphaFoldDB" id="A0A3D2XA72"/>
<reference evidence="2 3" key="1">
    <citation type="journal article" date="2018" name="Nat. Biotechnol.">
        <title>A standardized bacterial taxonomy based on genome phylogeny substantially revises the tree of life.</title>
        <authorList>
            <person name="Parks D.H."/>
            <person name="Chuvochina M."/>
            <person name="Waite D.W."/>
            <person name="Rinke C."/>
            <person name="Skarshewski A."/>
            <person name="Chaumeil P.A."/>
            <person name="Hugenholtz P."/>
        </authorList>
    </citation>
    <scope>NUCLEOTIDE SEQUENCE [LARGE SCALE GENOMIC DNA]</scope>
    <source>
        <strain evidence="2">UBA11728</strain>
    </source>
</reference>
<dbReference type="Gene3D" id="2.60.40.1080">
    <property type="match status" value="1"/>
</dbReference>
<proteinExistence type="predicted"/>
<feature type="domain" description="BIG2" evidence="1">
    <location>
        <begin position="168"/>
        <end position="217"/>
    </location>
</feature>
<comment type="caution">
    <text evidence="2">The sequence shown here is derived from an EMBL/GenBank/DDBJ whole genome shotgun (WGS) entry which is preliminary data.</text>
</comment>
<dbReference type="Proteomes" id="UP000262969">
    <property type="component" value="Unassembled WGS sequence"/>
</dbReference>
<sequence>MKGYQLETVQFNVIYLDKDVTPELYLRYSVINKEGEFSYLNYLFTYQNNEISLLGGDYRISEELYLYQHQNLLISKFLLEKTSYIDHQRNANLSSQCQYLTLLNTTLKSCGKDDFLKLNPKFIDNHPIDIARNLQPVTEQNIKNYCSPEIRLNYTDLILPLDGYDSYVEYLLLLGADSDNVVWESSDSSIATVDKLGLVTAMLPGTCTITATYQDKTYSCELKVPYIPDYESLAYLQIVDSNIQYHEAYLDKFENITMNHNLLNGELFPDTEIEILDSKAQESYYRKGTLDDLKRLCKEKKLVKIVMNHDLILSIIEITIP</sequence>
<organism evidence="2 3">
    <name type="scientific">Lachnoclostridium phytofermentans</name>
    <dbReference type="NCBI Taxonomy" id="66219"/>
    <lineage>
        <taxon>Bacteria</taxon>
        <taxon>Bacillati</taxon>
        <taxon>Bacillota</taxon>
        <taxon>Clostridia</taxon>
        <taxon>Lachnospirales</taxon>
        <taxon>Lachnospiraceae</taxon>
    </lineage>
</organism>
<accession>A0A3D2XA72</accession>
<dbReference type="InterPro" id="IPR008964">
    <property type="entry name" value="Invasin/intimin_cell_adhesion"/>
</dbReference>
<dbReference type="Pfam" id="PF02368">
    <property type="entry name" value="Big_2"/>
    <property type="match status" value="1"/>
</dbReference>
<protein>
    <recommendedName>
        <fullName evidence="1">BIG2 domain-containing protein</fullName>
    </recommendedName>
</protein>
<dbReference type="SUPFAM" id="SSF49373">
    <property type="entry name" value="Invasin/intimin cell-adhesion fragments"/>
    <property type="match status" value="1"/>
</dbReference>
<evidence type="ECO:0000259" key="1">
    <source>
        <dbReference type="Pfam" id="PF02368"/>
    </source>
</evidence>
<evidence type="ECO:0000313" key="2">
    <source>
        <dbReference type="EMBL" id="HCL03627.1"/>
    </source>
</evidence>
<dbReference type="InterPro" id="IPR003343">
    <property type="entry name" value="Big_2"/>
</dbReference>
<name>A0A3D2XA72_9FIRM</name>
<dbReference type="EMBL" id="DPVV01000486">
    <property type="protein sequence ID" value="HCL03627.1"/>
    <property type="molecule type" value="Genomic_DNA"/>
</dbReference>
<gene>
    <name evidence="2" type="ORF">DHW61_14670</name>
</gene>
<evidence type="ECO:0000313" key="3">
    <source>
        <dbReference type="Proteomes" id="UP000262969"/>
    </source>
</evidence>